<keyword evidence="2" id="KW-0378">Hydrolase</keyword>
<gene>
    <name evidence="2" type="ORF">F4553_000665</name>
</gene>
<dbReference type="InterPro" id="IPR002931">
    <property type="entry name" value="Transglutaminase-like"/>
</dbReference>
<protein>
    <submittedName>
        <fullName evidence="2">Transglutaminase-like putative cysteine protease</fullName>
    </submittedName>
</protein>
<dbReference type="PANTHER" id="PTHR33490">
    <property type="entry name" value="BLR5614 PROTEIN-RELATED"/>
    <property type="match status" value="1"/>
</dbReference>
<dbReference type="InterPro" id="IPR038765">
    <property type="entry name" value="Papain-like_cys_pep_sf"/>
</dbReference>
<feature type="domain" description="Transglutaminase-like" evidence="1">
    <location>
        <begin position="183"/>
        <end position="245"/>
    </location>
</feature>
<dbReference type="EMBL" id="JACHMN010000001">
    <property type="protein sequence ID" value="MBB5867286.1"/>
    <property type="molecule type" value="Genomic_DNA"/>
</dbReference>
<evidence type="ECO:0000259" key="1">
    <source>
        <dbReference type="SMART" id="SM00460"/>
    </source>
</evidence>
<proteinExistence type="predicted"/>
<reference evidence="2 3" key="1">
    <citation type="submission" date="2020-08" db="EMBL/GenBank/DDBJ databases">
        <title>Sequencing the genomes of 1000 actinobacteria strains.</title>
        <authorList>
            <person name="Klenk H.-P."/>
        </authorList>
    </citation>
    <scope>NUCLEOTIDE SEQUENCE [LARGE SCALE GENOMIC DNA]</scope>
    <source>
        <strain evidence="2 3">DSM 45362</strain>
    </source>
</reference>
<dbReference type="RefSeq" id="WP_184831831.1">
    <property type="nucleotide sequence ID" value="NZ_JACHMN010000001.1"/>
</dbReference>
<evidence type="ECO:0000313" key="2">
    <source>
        <dbReference type="EMBL" id="MBB5867286.1"/>
    </source>
</evidence>
<keyword evidence="3" id="KW-1185">Reference proteome</keyword>
<dbReference type="Proteomes" id="UP000587527">
    <property type="component" value="Unassembled WGS sequence"/>
</dbReference>
<dbReference type="SUPFAM" id="SSF54001">
    <property type="entry name" value="Cysteine proteinases"/>
    <property type="match status" value="1"/>
</dbReference>
<dbReference type="SMART" id="SM00460">
    <property type="entry name" value="TGc"/>
    <property type="match status" value="1"/>
</dbReference>
<dbReference type="Pfam" id="PF08379">
    <property type="entry name" value="Bact_transglu_N"/>
    <property type="match status" value="1"/>
</dbReference>
<dbReference type="PANTHER" id="PTHR33490:SF6">
    <property type="entry name" value="SLL1049 PROTEIN"/>
    <property type="match status" value="1"/>
</dbReference>
<dbReference type="GO" id="GO:0008233">
    <property type="term" value="F:peptidase activity"/>
    <property type="evidence" value="ECO:0007669"/>
    <property type="project" value="UniProtKB-KW"/>
</dbReference>
<dbReference type="AlphaFoldDB" id="A0A841BJA5"/>
<organism evidence="2 3">
    <name type="scientific">Allocatelliglobosispora scoriae</name>
    <dbReference type="NCBI Taxonomy" id="643052"/>
    <lineage>
        <taxon>Bacteria</taxon>
        <taxon>Bacillati</taxon>
        <taxon>Actinomycetota</taxon>
        <taxon>Actinomycetes</taxon>
        <taxon>Micromonosporales</taxon>
        <taxon>Micromonosporaceae</taxon>
        <taxon>Allocatelliglobosispora</taxon>
    </lineage>
</organism>
<name>A0A841BJA5_9ACTN</name>
<dbReference type="Pfam" id="PF01841">
    <property type="entry name" value="Transglut_core"/>
    <property type="match status" value="1"/>
</dbReference>
<accession>A0A841BJA5</accession>
<comment type="caution">
    <text evidence="2">The sequence shown here is derived from an EMBL/GenBank/DDBJ whole genome shotgun (WGS) entry which is preliminary data.</text>
</comment>
<dbReference type="InterPro" id="IPR013589">
    <property type="entry name" value="Bac_transglu_N"/>
</dbReference>
<keyword evidence="2" id="KW-0645">Protease</keyword>
<dbReference type="GO" id="GO:0006508">
    <property type="term" value="P:proteolysis"/>
    <property type="evidence" value="ECO:0007669"/>
    <property type="project" value="UniProtKB-KW"/>
</dbReference>
<sequence>MPPSDLSAPMLDHADLDLESARRISYRIEQRFRYTYDTPVTALSQRLIIVPRPRHGDLYRRAHSLEVTGARARRRTRQDPCGNTVVRVTAAHVEHEVEFRVVALLERVRGDLLALPATALRDPALRTPTALTGPDDRLRQLAADLARAGGEPAEIAERICTGVYTAMSYGFGVTSVLTTAAQALAGGVGVCQDYAHIMIALCRLAGLPARYVSGHLLGQGGTHAWVEVIVPQGGAAAALAWDPCHGRRTHSGYVTVAVGRDYTDVAPTSGSYVGAPSGRLTGDRRVGVISLDLPAA</sequence>
<dbReference type="Gene3D" id="3.10.620.30">
    <property type="match status" value="1"/>
</dbReference>
<evidence type="ECO:0000313" key="3">
    <source>
        <dbReference type="Proteomes" id="UP000587527"/>
    </source>
</evidence>